<comment type="caution">
    <text evidence="2">The sequence shown here is derived from an EMBL/GenBank/DDBJ whole genome shotgun (WGS) entry which is preliminary data.</text>
</comment>
<dbReference type="Pfam" id="PF18911">
    <property type="entry name" value="PKD_4"/>
    <property type="match status" value="1"/>
</dbReference>
<dbReference type="SUPFAM" id="SSF49299">
    <property type="entry name" value="PKD domain"/>
    <property type="match status" value="1"/>
</dbReference>
<dbReference type="CDD" id="cd00146">
    <property type="entry name" value="PKD"/>
    <property type="match status" value="1"/>
</dbReference>
<feature type="non-terminal residue" evidence="2">
    <location>
        <position position="191"/>
    </location>
</feature>
<dbReference type="EMBL" id="BARV01016261">
    <property type="protein sequence ID" value="GAI24927.1"/>
    <property type="molecule type" value="Genomic_DNA"/>
</dbReference>
<sequence length="191" mass="22277">MSGPAPLFVSFDASGSYDLNEDITEYRWNFDDGAVGYGVSVGHMYTSPGSYVVTLTVEDSFGETDSYLQSIEVTAPQTYDRYFTWRSDGSFWEWSMNISKSLYDYYLSKTDRYWCEGPSACDWYKYVTDPYDDDYVDYLASELERAMRDRYGSVSWLYYKVLQFALDFVTAAIPYTKDTNPEEWPRYPVET</sequence>
<accession>X1LZX8</accession>
<dbReference type="InterPro" id="IPR035986">
    <property type="entry name" value="PKD_dom_sf"/>
</dbReference>
<name>X1LZX8_9ZZZZ</name>
<gene>
    <name evidence="2" type="ORF">S06H3_27945</name>
</gene>
<dbReference type="InterPro" id="IPR013783">
    <property type="entry name" value="Ig-like_fold"/>
</dbReference>
<feature type="domain" description="PKD" evidence="1">
    <location>
        <begin position="1"/>
        <end position="78"/>
    </location>
</feature>
<protein>
    <recommendedName>
        <fullName evidence="1">PKD domain-containing protein</fullName>
    </recommendedName>
</protein>
<organism evidence="2">
    <name type="scientific">marine sediment metagenome</name>
    <dbReference type="NCBI Taxonomy" id="412755"/>
    <lineage>
        <taxon>unclassified sequences</taxon>
        <taxon>metagenomes</taxon>
        <taxon>ecological metagenomes</taxon>
    </lineage>
</organism>
<dbReference type="InterPro" id="IPR000601">
    <property type="entry name" value="PKD_dom"/>
</dbReference>
<dbReference type="PROSITE" id="PS50093">
    <property type="entry name" value="PKD"/>
    <property type="match status" value="1"/>
</dbReference>
<dbReference type="AlphaFoldDB" id="X1LZX8"/>
<evidence type="ECO:0000313" key="2">
    <source>
        <dbReference type="EMBL" id="GAI24927.1"/>
    </source>
</evidence>
<dbReference type="SMART" id="SM00089">
    <property type="entry name" value="PKD"/>
    <property type="match status" value="1"/>
</dbReference>
<dbReference type="Gene3D" id="2.60.40.10">
    <property type="entry name" value="Immunoglobulins"/>
    <property type="match status" value="1"/>
</dbReference>
<reference evidence="2" key="1">
    <citation type="journal article" date="2014" name="Front. Microbiol.">
        <title>High frequency of phylogenetically diverse reductive dehalogenase-homologous genes in deep subseafloor sedimentary metagenomes.</title>
        <authorList>
            <person name="Kawai M."/>
            <person name="Futagami T."/>
            <person name="Toyoda A."/>
            <person name="Takaki Y."/>
            <person name="Nishi S."/>
            <person name="Hori S."/>
            <person name="Arai W."/>
            <person name="Tsubouchi T."/>
            <person name="Morono Y."/>
            <person name="Uchiyama I."/>
            <person name="Ito T."/>
            <person name="Fujiyama A."/>
            <person name="Inagaki F."/>
            <person name="Takami H."/>
        </authorList>
    </citation>
    <scope>NUCLEOTIDE SEQUENCE</scope>
    <source>
        <strain evidence="2">Expedition CK06-06</strain>
    </source>
</reference>
<dbReference type="InterPro" id="IPR022409">
    <property type="entry name" value="PKD/Chitinase_dom"/>
</dbReference>
<evidence type="ECO:0000259" key="1">
    <source>
        <dbReference type="PROSITE" id="PS50093"/>
    </source>
</evidence>
<proteinExistence type="predicted"/>